<sequence>MHTAPQKFSRALTALAALTLAAGSAHAAAPSYVGTWASDLAQCKVPQERPEAPLVLQEKRFDQYETHCTFSSAEGAGDEWKVKANCQVEGDAQAYDFTLTVSGDTLTLTDDAGSQDLLRCR</sequence>
<evidence type="ECO:0000313" key="2">
    <source>
        <dbReference type="EMBL" id="AHB50169.1"/>
    </source>
</evidence>
<dbReference type="PATRIC" id="fig|1029756.8.peg.2048"/>
<evidence type="ECO:0000313" key="3">
    <source>
        <dbReference type="Proteomes" id="UP000018542"/>
    </source>
</evidence>
<feature type="chain" id="PRO_5004740742" description="DUF3617 family protein" evidence="1">
    <location>
        <begin position="28"/>
        <end position="121"/>
    </location>
</feature>
<dbReference type="Proteomes" id="UP000018542">
    <property type="component" value="Chromosome"/>
</dbReference>
<dbReference type="EMBL" id="CP006912">
    <property type="protein sequence ID" value="AHB50169.1"/>
    <property type="molecule type" value="Genomic_DNA"/>
</dbReference>
<dbReference type="KEGG" id="hni:W911_09840"/>
<evidence type="ECO:0000256" key="1">
    <source>
        <dbReference type="SAM" id="SignalP"/>
    </source>
</evidence>
<keyword evidence="3" id="KW-1185">Reference proteome</keyword>
<keyword evidence="1" id="KW-0732">Signal</keyword>
<evidence type="ECO:0008006" key="4">
    <source>
        <dbReference type="Google" id="ProtNLM"/>
    </source>
</evidence>
<reference evidence="2 3" key="1">
    <citation type="journal article" date="2014" name="Genome Announc.">
        <title>Complete Genome Sequence of Hyphomicrobium nitrativorans Strain NL23, a Denitrifying Bacterium Isolated from Biofilm of a Methanol-Fed Denitrification System Treating Seawater at the Montreal Biodome.</title>
        <authorList>
            <person name="Martineau C."/>
            <person name="Villeneuve C."/>
            <person name="Mauffrey F."/>
            <person name="Villemur R."/>
        </authorList>
    </citation>
    <scope>NUCLEOTIDE SEQUENCE [LARGE SCALE GENOMIC DNA]</scope>
    <source>
        <strain evidence="2">NL23</strain>
    </source>
</reference>
<dbReference type="RefSeq" id="WP_023787329.1">
    <property type="nucleotide sequence ID" value="NC_022997.1"/>
</dbReference>
<dbReference type="OrthoDB" id="7933521at2"/>
<name>V5SJM8_9HYPH</name>
<gene>
    <name evidence="2" type="ORF">W911_09840</name>
</gene>
<accession>V5SJM8</accession>
<dbReference type="HOGENOM" id="CLU_2034920_0_0_5"/>
<proteinExistence type="predicted"/>
<protein>
    <recommendedName>
        <fullName evidence="4">DUF3617 family protein</fullName>
    </recommendedName>
</protein>
<organism evidence="2 3">
    <name type="scientific">Hyphomicrobium nitrativorans NL23</name>
    <dbReference type="NCBI Taxonomy" id="1029756"/>
    <lineage>
        <taxon>Bacteria</taxon>
        <taxon>Pseudomonadati</taxon>
        <taxon>Pseudomonadota</taxon>
        <taxon>Alphaproteobacteria</taxon>
        <taxon>Hyphomicrobiales</taxon>
        <taxon>Hyphomicrobiaceae</taxon>
        <taxon>Hyphomicrobium</taxon>
    </lineage>
</organism>
<feature type="signal peptide" evidence="1">
    <location>
        <begin position="1"/>
        <end position="27"/>
    </location>
</feature>
<dbReference type="AlphaFoldDB" id="V5SJM8"/>